<protein>
    <recommendedName>
        <fullName evidence="3">N-acetyltransferase domain-containing protein</fullName>
    </recommendedName>
</protein>
<dbReference type="AlphaFoldDB" id="C5BZE8"/>
<reference evidence="1 2" key="1">
    <citation type="journal article" date="2009" name="Stand. Genomic Sci.">
        <title>Complete genome sequence of Beutenbergia cavernae type strain (HKI 0122).</title>
        <authorList>
            <person name="Land M."/>
            <person name="Pukall R."/>
            <person name="Abt B."/>
            <person name="Goker M."/>
            <person name="Rohde M."/>
            <person name="Glavina Del Rio T."/>
            <person name="Tice H."/>
            <person name="Copeland A."/>
            <person name="Cheng J.F."/>
            <person name="Lucas S."/>
            <person name="Chen F."/>
            <person name="Nolan M."/>
            <person name="Bruce D."/>
            <person name="Goodwin L."/>
            <person name="Pitluck S."/>
            <person name="Ivanova N."/>
            <person name="Mavromatis K."/>
            <person name="Ovchinnikova G."/>
            <person name="Pati A."/>
            <person name="Chen A."/>
            <person name="Palaniappan K."/>
            <person name="Hauser L."/>
            <person name="Chang Y.J."/>
            <person name="Jefferies C.C."/>
            <person name="Saunders E."/>
            <person name="Brettin T."/>
            <person name="Detter J.C."/>
            <person name="Han C."/>
            <person name="Chain P."/>
            <person name="Bristow J."/>
            <person name="Eisen J.A."/>
            <person name="Markowitz V."/>
            <person name="Hugenholtz P."/>
            <person name="Kyrpides N.C."/>
            <person name="Klenk H.P."/>
            <person name="Lapidus A."/>
        </authorList>
    </citation>
    <scope>NUCLEOTIDE SEQUENCE [LARGE SCALE GENOMIC DNA]</scope>
    <source>
        <strain evidence="2">ATCC BAA-8 / DSM 12333 / NBRC 16432</strain>
    </source>
</reference>
<accession>C5BZE8</accession>
<dbReference type="KEGG" id="bcv:Bcav_0859"/>
<dbReference type="eggNOG" id="COG3153">
    <property type="taxonomic scope" value="Bacteria"/>
</dbReference>
<sequence>MVRRVTRPGRARVATTRAVSDDVVEEFWPTYLAAFAPLAQRAAARHVLTREEFAEEMADERILKLLARDHEGHPVGLTTLATDLAAVPWVSPDFHARLYPEHAARGAIYYVGFTLAHPGRRRSRVFVDMLDALIEILVTDRVVCAYDVSRYNDETLRFAEHLFSRARRTCELDVDRVDVQTYYAATFHGPRAT</sequence>
<dbReference type="EMBL" id="CP001618">
    <property type="protein sequence ID" value="ACQ79120.1"/>
    <property type="molecule type" value="Genomic_DNA"/>
</dbReference>
<dbReference type="Proteomes" id="UP000007962">
    <property type="component" value="Chromosome"/>
</dbReference>
<evidence type="ECO:0000313" key="1">
    <source>
        <dbReference type="EMBL" id="ACQ79120.1"/>
    </source>
</evidence>
<evidence type="ECO:0000313" key="2">
    <source>
        <dbReference type="Proteomes" id="UP000007962"/>
    </source>
</evidence>
<organism evidence="1 2">
    <name type="scientific">Beutenbergia cavernae (strain ATCC BAA-8 / DSM 12333 / CCUG 43141 / JCM 11478 / NBRC 16432 / NCIMB 13614 / HKI 0122)</name>
    <dbReference type="NCBI Taxonomy" id="471853"/>
    <lineage>
        <taxon>Bacteria</taxon>
        <taxon>Bacillati</taxon>
        <taxon>Actinomycetota</taxon>
        <taxon>Actinomycetes</taxon>
        <taxon>Micrococcales</taxon>
        <taxon>Beutenbergiaceae</taxon>
        <taxon>Beutenbergia</taxon>
    </lineage>
</organism>
<name>C5BZE8_BEUC1</name>
<proteinExistence type="predicted"/>
<dbReference type="STRING" id="471853.Bcav_0859"/>
<keyword evidence="2" id="KW-1185">Reference proteome</keyword>
<gene>
    <name evidence="1" type="ordered locus">Bcav_0859</name>
</gene>
<evidence type="ECO:0008006" key="3">
    <source>
        <dbReference type="Google" id="ProtNLM"/>
    </source>
</evidence>
<dbReference type="HOGENOM" id="CLU_121314_0_0_11"/>